<dbReference type="Pfam" id="PF13354">
    <property type="entry name" value="Beta-lactamase2"/>
    <property type="match status" value="1"/>
</dbReference>
<organism evidence="2 3">
    <name type="scientific">Kitasatospora kifunensis</name>
    <name type="common">Streptomyces kifunensis</name>
    <dbReference type="NCBI Taxonomy" id="58351"/>
    <lineage>
        <taxon>Bacteria</taxon>
        <taxon>Bacillati</taxon>
        <taxon>Actinomycetota</taxon>
        <taxon>Actinomycetes</taxon>
        <taxon>Kitasatosporales</taxon>
        <taxon>Streptomycetaceae</taxon>
        <taxon>Kitasatospora</taxon>
    </lineage>
</organism>
<feature type="domain" description="Beta-lactamase class A catalytic" evidence="1">
    <location>
        <begin position="15"/>
        <end position="221"/>
    </location>
</feature>
<dbReference type="Proteomes" id="UP000540506">
    <property type="component" value="Unassembled WGS sequence"/>
</dbReference>
<accession>A0A7W7R4C7</accession>
<dbReference type="GO" id="GO:0030655">
    <property type="term" value="P:beta-lactam antibiotic catabolic process"/>
    <property type="evidence" value="ECO:0007669"/>
    <property type="project" value="InterPro"/>
</dbReference>
<sequence>MLSVAAGPLRGAPVVLRNAQVPHDAASTMKVAVLAALYRSGLDLDAEVPVVNRFVSAAGGSFANDPDYDSDPEPWRRVSQGPATVQAGTASLRWLAERMITHSSNLATNLCLAQVGHAAVAEAWRSAGATHSASPRGIEDYPARAAGLHNQVTALDLLRLLQSLEEELLPLLERNTWRVDLAAGLPPGCRIAFKNGWFAGVRHSVGVVRPPDTAPYVIAVCYTGPLASGDDELDPAAGLLARVSARAWARRGELAGGRP</sequence>
<dbReference type="PANTHER" id="PTHR35333:SF3">
    <property type="entry name" value="BETA-LACTAMASE-TYPE TRANSPEPTIDASE FOLD CONTAINING PROTEIN"/>
    <property type="match status" value="1"/>
</dbReference>
<dbReference type="EMBL" id="JACHJV010000001">
    <property type="protein sequence ID" value="MBB4924626.1"/>
    <property type="molecule type" value="Genomic_DNA"/>
</dbReference>
<dbReference type="AlphaFoldDB" id="A0A7W7R4C7"/>
<evidence type="ECO:0000259" key="1">
    <source>
        <dbReference type="Pfam" id="PF13354"/>
    </source>
</evidence>
<protein>
    <submittedName>
        <fullName evidence="2">Beta-lactamase class A</fullName>
        <ecNumber evidence="2">3.5.2.6</ecNumber>
    </submittedName>
</protein>
<name>A0A7W7R4C7_KITKI</name>
<proteinExistence type="predicted"/>
<keyword evidence="3" id="KW-1185">Reference proteome</keyword>
<dbReference type="InterPro" id="IPR012338">
    <property type="entry name" value="Beta-lactam/transpept-like"/>
</dbReference>
<dbReference type="Gene3D" id="3.40.710.10">
    <property type="entry name" value="DD-peptidase/beta-lactamase superfamily"/>
    <property type="match status" value="1"/>
</dbReference>
<gene>
    <name evidence="2" type="ORF">FHR34_003619</name>
</gene>
<reference evidence="2 3" key="1">
    <citation type="submission" date="2020-08" db="EMBL/GenBank/DDBJ databases">
        <title>Sequencing the genomes of 1000 actinobacteria strains.</title>
        <authorList>
            <person name="Klenk H.-P."/>
        </authorList>
    </citation>
    <scope>NUCLEOTIDE SEQUENCE [LARGE SCALE GENOMIC DNA]</scope>
    <source>
        <strain evidence="2 3">DSM 41654</strain>
    </source>
</reference>
<dbReference type="InterPro" id="IPR000871">
    <property type="entry name" value="Beta-lactam_class-A"/>
</dbReference>
<dbReference type="SUPFAM" id="SSF56601">
    <property type="entry name" value="beta-lactamase/transpeptidase-like"/>
    <property type="match status" value="1"/>
</dbReference>
<dbReference type="RefSeq" id="WP_184936550.1">
    <property type="nucleotide sequence ID" value="NZ_JACHJV010000001.1"/>
</dbReference>
<evidence type="ECO:0000313" key="2">
    <source>
        <dbReference type="EMBL" id="MBB4924626.1"/>
    </source>
</evidence>
<keyword evidence="2" id="KW-0378">Hydrolase</keyword>
<dbReference type="GO" id="GO:0046677">
    <property type="term" value="P:response to antibiotic"/>
    <property type="evidence" value="ECO:0007669"/>
    <property type="project" value="InterPro"/>
</dbReference>
<comment type="caution">
    <text evidence="2">The sequence shown here is derived from an EMBL/GenBank/DDBJ whole genome shotgun (WGS) entry which is preliminary data.</text>
</comment>
<evidence type="ECO:0000313" key="3">
    <source>
        <dbReference type="Proteomes" id="UP000540506"/>
    </source>
</evidence>
<dbReference type="PANTHER" id="PTHR35333">
    <property type="entry name" value="BETA-LACTAMASE"/>
    <property type="match status" value="1"/>
</dbReference>
<dbReference type="GO" id="GO:0008800">
    <property type="term" value="F:beta-lactamase activity"/>
    <property type="evidence" value="ECO:0007669"/>
    <property type="project" value="UniProtKB-EC"/>
</dbReference>
<dbReference type="EC" id="3.5.2.6" evidence="2"/>
<dbReference type="InterPro" id="IPR045155">
    <property type="entry name" value="Beta-lactam_cat"/>
</dbReference>